<dbReference type="PANTHER" id="PTHR33365:SF4">
    <property type="entry name" value="CYCLOCHLOROTINE BIOSYNTHESIS PROTEIN O"/>
    <property type="match status" value="1"/>
</dbReference>
<dbReference type="Pfam" id="PF11807">
    <property type="entry name" value="UstYa"/>
    <property type="match status" value="1"/>
</dbReference>
<keyword evidence="3" id="KW-0472">Membrane</keyword>
<dbReference type="InterPro" id="IPR021765">
    <property type="entry name" value="UstYa-like"/>
</dbReference>
<reference evidence="4" key="1">
    <citation type="submission" date="2023-01" db="EMBL/GenBank/DDBJ databases">
        <title>Colletotrichum chrysophilum M932 genome sequence.</title>
        <authorList>
            <person name="Baroncelli R."/>
        </authorList>
    </citation>
    <scope>NUCLEOTIDE SEQUENCE</scope>
    <source>
        <strain evidence="4">M932</strain>
    </source>
</reference>
<comment type="similarity">
    <text evidence="2">Belongs to the ustYa family.</text>
</comment>
<dbReference type="AlphaFoldDB" id="A0AAD9EE55"/>
<organism evidence="4 5">
    <name type="scientific">Colletotrichum chrysophilum</name>
    <dbReference type="NCBI Taxonomy" id="1836956"/>
    <lineage>
        <taxon>Eukaryota</taxon>
        <taxon>Fungi</taxon>
        <taxon>Dikarya</taxon>
        <taxon>Ascomycota</taxon>
        <taxon>Pezizomycotina</taxon>
        <taxon>Sordariomycetes</taxon>
        <taxon>Hypocreomycetidae</taxon>
        <taxon>Glomerellales</taxon>
        <taxon>Glomerellaceae</taxon>
        <taxon>Colletotrichum</taxon>
        <taxon>Colletotrichum gloeosporioides species complex</taxon>
    </lineage>
</organism>
<proteinExistence type="inferred from homology"/>
<dbReference type="GO" id="GO:0043386">
    <property type="term" value="P:mycotoxin biosynthetic process"/>
    <property type="evidence" value="ECO:0007669"/>
    <property type="project" value="InterPro"/>
</dbReference>
<protein>
    <recommendedName>
        <fullName evidence="6">Tat pathway signal sequence</fullName>
    </recommendedName>
</protein>
<comment type="pathway">
    <text evidence="1">Mycotoxin biosynthesis.</text>
</comment>
<evidence type="ECO:0000313" key="5">
    <source>
        <dbReference type="Proteomes" id="UP001243330"/>
    </source>
</evidence>
<gene>
    <name evidence="4" type="ORF">CCHR01_12060</name>
</gene>
<evidence type="ECO:0000256" key="3">
    <source>
        <dbReference type="SAM" id="Phobius"/>
    </source>
</evidence>
<evidence type="ECO:0000313" key="4">
    <source>
        <dbReference type="EMBL" id="KAK1845310.1"/>
    </source>
</evidence>
<dbReference type="Proteomes" id="UP001243330">
    <property type="component" value="Unassembled WGS sequence"/>
</dbReference>
<evidence type="ECO:0000256" key="2">
    <source>
        <dbReference type="ARBA" id="ARBA00035112"/>
    </source>
</evidence>
<keyword evidence="3" id="KW-1133">Transmembrane helix</keyword>
<dbReference type="PANTHER" id="PTHR33365">
    <property type="entry name" value="YALI0B05434P"/>
    <property type="match status" value="1"/>
</dbReference>
<sequence length="273" mass="30830">MKWLMGYSRLDADSELALPLEAEKSSASLNRWMSSFRSNPVEFVWRFTCYFMFITGALMMVTALRSAPSERYCAAQLSIWSPLLEAVEYEQRDFESGLGLDNSGFTGLPTAEMEAKWESLSQVPGVIIPPDRVPYLNRSVDQGFVTAVPDSPSLGYVGVVEVFHHLHCLNMLRQYIWKDSYPQDITPSLLKSNSPAIARDHTSHCIDTLRQALMCTGDVTPYLVYKKKDSEASEAPIREDFQASHKCRKFPKLLDWVKKNGVALSLKSVSQNM</sequence>
<name>A0AAD9EE55_9PEZI</name>
<evidence type="ECO:0000256" key="1">
    <source>
        <dbReference type="ARBA" id="ARBA00004685"/>
    </source>
</evidence>
<accession>A0AAD9EE55</accession>
<dbReference type="EMBL" id="JAQOWY010000277">
    <property type="protein sequence ID" value="KAK1845310.1"/>
    <property type="molecule type" value="Genomic_DNA"/>
</dbReference>
<keyword evidence="5" id="KW-1185">Reference proteome</keyword>
<feature type="transmembrane region" description="Helical" evidence="3">
    <location>
        <begin position="43"/>
        <end position="64"/>
    </location>
</feature>
<comment type="caution">
    <text evidence="4">The sequence shown here is derived from an EMBL/GenBank/DDBJ whole genome shotgun (WGS) entry which is preliminary data.</text>
</comment>
<keyword evidence="3" id="KW-0812">Transmembrane</keyword>
<evidence type="ECO:0008006" key="6">
    <source>
        <dbReference type="Google" id="ProtNLM"/>
    </source>
</evidence>